<keyword evidence="3" id="KW-1185">Reference proteome</keyword>
<feature type="compositionally biased region" description="Polar residues" evidence="1">
    <location>
        <begin position="1"/>
        <end position="10"/>
    </location>
</feature>
<protein>
    <submittedName>
        <fullName evidence="2">Uncharacterized protein</fullName>
    </submittedName>
</protein>
<dbReference type="AlphaFoldDB" id="A0A162KSD3"/>
<sequence length="401" mass="45838">MACIQETMNDSSSSSSSSMSSYRNWTKPVMDTPRNCIEDFGPEEFPMRTPRDHTEEDIAHILSLSQLTEVRRELSRYGSDSSDIVGPLNKVLQIYTISAKAFLSQAETFRQIALRDIDDSFIAQKTQIAATHRCCFSLSVMKARRNAATAKKALIAATDTLFAKRHGDILEAMELMHRQLAMNAFLTSELSWLADRFVINGARQGCLASDDIHAYQLIKHFTPITDDYSHNDGRYSLQLQWIPFSGATKYPESLSINRTSEESFDVEDIHWTVYEGAGNELDLHPRFQPKTVPITVTIRCNLVQEEQCWDRIIMERDETAEKKYKKSLPIWKKLTYKAGDHRKAPESVSRRALTLWERATIERNEVAEKPYKSSIPFWKKLTYTAGDHREALALTSKHSSI</sequence>
<evidence type="ECO:0000256" key="1">
    <source>
        <dbReference type="SAM" id="MobiDB-lite"/>
    </source>
</evidence>
<accession>A0A162KSD3</accession>
<dbReference type="Proteomes" id="UP000076881">
    <property type="component" value="Unassembled WGS sequence"/>
</dbReference>
<feature type="compositionally biased region" description="Low complexity" evidence="1">
    <location>
        <begin position="11"/>
        <end position="21"/>
    </location>
</feature>
<feature type="region of interest" description="Disordered" evidence="1">
    <location>
        <begin position="1"/>
        <end position="26"/>
    </location>
</feature>
<organism evidence="2 3">
    <name type="scientific">Akanthomyces lecanii RCEF 1005</name>
    <dbReference type="NCBI Taxonomy" id="1081108"/>
    <lineage>
        <taxon>Eukaryota</taxon>
        <taxon>Fungi</taxon>
        <taxon>Dikarya</taxon>
        <taxon>Ascomycota</taxon>
        <taxon>Pezizomycotina</taxon>
        <taxon>Sordariomycetes</taxon>
        <taxon>Hypocreomycetidae</taxon>
        <taxon>Hypocreales</taxon>
        <taxon>Cordycipitaceae</taxon>
        <taxon>Akanthomyces</taxon>
        <taxon>Cordyceps confragosa</taxon>
    </lineage>
</organism>
<comment type="caution">
    <text evidence="2">The sequence shown here is derived from an EMBL/GenBank/DDBJ whole genome shotgun (WGS) entry which is preliminary data.</text>
</comment>
<gene>
    <name evidence="2" type="ORF">LEL_02614</name>
</gene>
<dbReference type="OrthoDB" id="4862074at2759"/>
<evidence type="ECO:0000313" key="3">
    <source>
        <dbReference type="Proteomes" id="UP000076881"/>
    </source>
</evidence>
<name>A0A162KSD3_CORDF</name>
<evidence type="ECO:0000313" key="2">
    <source>
        <dbReference type="EMBL" id="OAA79128.1"/>
    </source>
</evidence>
<dbReference type="EMBL" id="AZHF01000002">
    <property type="protein sequence ID" value="OAA79128.1"/>
    <property type="molecule type" value="Genomic_DNA"/>
</dbReference>
<proteinExistence type="predicted"/>
<reference evidence="2 3" key="1">
    <citation type="journal article" date="2016" name="Genome Biol. Evol.">
        <title>Divergent and convergent evolution of fungal pathogenicity.</title>
        <authorList>
            <person name="Shang Y."/>
            <person name="Xiao G."/>
            <person name="Zheng P."/>
            <person name="Cen K."/>
            <person name="Zhan S."/>
            <person name="Wang C."/>
        </authorList>
    </citation>
    <scope>NUCLEOTIDE SEQUENCE [LARGE SCALE GENOMIC DNA]</scope>
    <source>
        <strain evidence="2 3">RCEF 1005</strain>
    </source>
</reference>